<proteinExistence type="predicted"/>
<dbReference type="NCBIfam" id="NF038073">
    <property type="entry name" value="rSAM_STM4011"/>
    <property type="match status" value="1"/>
</dbReference>
<dbReference type="STRING" id="1886670.PTI45_00051"/>
<dbReference type="InterPro" id="IPR058240">
    <property type="entry name" value="rSAM_sf"/>
</dbReference>
<accession>A0A1E3L9N2</accession>
<gene>
    <name evidence="1" type="ORF">PTI45_00051</name>
</gene>
<keyword evidence="2" id="KW-1185">Reference proteome</keyword>
<evidence type="ECO:0000313" key="1">
    <source>
        <dbReference type="EMBL" id="ODP30542.1"/>
    </source>
</evidence>
<dbReference type="AlphaFoldDB" id="A0A1E3L9N2"/>
<dbReference type="SUPFAM" id="SSF102114">
    <property type="entry name" value="Radical SAM enzymes"/>
    <property type="match status" value="1"/>
</dbReference>
<evidence type="ECO:0008006" key="3">
    <source>
        <dbReference type="Google" id="ProtNLM"/>
    </source>
</evidence>
<name>A0A1E3L9N2_9BACL</name>
<protein>
    <recommendedName>
        <fullName evidence="3">Radical SAM protein</fullName>
    </recommendedName>
</protein>
<dbReference type="Gene3D" id="3.20.20.70">
    <property type="entry name" value="Aldolase class I"/>
    <property type="match status" value="1"/>
</dbReference>
<dbReference type="Proteomes" id="UP000094578">
    <property type="component" value="Unassembled WGS sequence"/>
</dbReference>
<dbReference type="InterPro" id="IPR013785">
    <property type="entry name" value="Aldolase_TIM"/>
</dbReference>
<evidence type="ECO:0000313" key="2">
    <source>
        <dbReference type="Proteomes" id="UP000094578"/>
    </source>
</evidence>
<comment type="caution">
    <text evidence="1">The sequence shown here is derived from an EMBL/GenBank/DDBJ whole genome shotgun (WGS) entry which is preliminary data.</text>
</comment>
<organism evidence="1 2">
    <name type="scientific">Paenibacillus nuruki</name>
    <dbReference type="NCBI Taxonomy" id="1886670"/>
    <lineage>
        <taxon>Bacteria</taxon>
        <taxon>Bacillati</taxon>
        <taxon>Bacillota</taxon>
        <taxon>Bacilli</taxon>
        <taxon>Bacillales</taxon>
        <taxon>Paenibacillaceae</taxon>
        <taxon>Paenibacillus</taxon>
    </lineage>
</organism>
<sequence length="296" mass="34403">MSMQATIYYRGKLSSCNYSCPYCPFSKTVDSKETLMQDRQQLAQFMEWVRQQEYAGHQLSIFFNPYGEALVHAWYREAMIELSHMSHITKVAIQTNLSVKLDWTAQLNPAKASFWATYHPGQVREDRFIAQGMTLYKQGIVFSAGTVGLREAFPAIHQLRAKLPEDVYVWVNAFKDRPRYYSEAEIEELSGIDPYFRDNLQDYDSLGQACRAGEHVFYVQGSGIVKRCYQDKRVIGHLYRHSLEQLSQERPCQMKTCGCYIGYIHMKDQPFASLYGERLLERVPQSYRNLAKPVHI</sequence>
<reference evidence="1 2" key="1">
    <citation type="submission" date="2016-08" db="EMBL/GenBank/DDBJ databases">
        <title>Genome sequencing of Paenibacillus sp. TI45-13ar, isolated from Korean traditional nuruk.</title>
        <authorList>
            <person name="Kim S.-J."/>
        </authorList>
    </citation>
    <scope>NUCLEOTIDE SEQUENCE [LARGE SCALE GENOMIC DNA]</scope>
    <source>
        <strain evidence="1 2">TI45-13ar</strain>
    </source>
</reference>
<dbReference type="EMBL" id="MDER01000001">
    <property type="protein sequence ID" value="ODP30542.1"/>
    <property type="molecule type" value="Genomic_DNA"/>
</dbReference>
<dbReference type="InterPro" id="IPR047771">
    <property type="entry name" value="Radical_SAM_STM4011-like"/>
</dbReference>